<dbReference type="InterPro" id="IPR011330">
    <property type="entry name" value="Glyco_hydro/deAcase_b/a-brl"/>
</dbReference>
<evidence type="ECO:0000259" key="5">
    <source>
        <dbReference type="PROSITE" id="PS51677"/>
    </source>
</evidence>
<dbReference type="Pfam" id="PF01522">
    <property type="entry name" value="Polysacc_deac_1"/>
    <property type="match status" value="1"/>
</dbReference>
<evidence type="ECO:0000313" key="7">
    <source>
        <dbReference type="Proteomes" id="UP000193200"/>
    </source>
</evidence>
<dbReference type="PROSITE" id="PS51677">
    <property type="entry name" value="NODB"/>
    <property type="match status" value="1"/>
</dbReference>
<dbReference type="SUPFAM" id="SSF88713">
    <property type="entry name" value="Glycoside hydrolase/deacetylase"/>
    <property type="match status" value="1"/>
</dbReference>
<name>A0A1Y5TPQ5_9PROT</name>
<sequence>MTGESGNSTFRVADGPVAVTPTRESGRARVAARTQNALTIDVEDYFQVQAFADIIDRSQWDAIAPRVEANTERALELFDAGGAKATFFTLGWVAERYPALIRRIVAEGHELASHGMAHIRADSQDRAEFDADIRRAKELLEDAGGVEVRGYRAATFSIGRSNMWAYESLAEAGYHYSSSIYPVSHDLYGLPDASRDPFHPAGDNGVVEIPMSTLRMAGRNFPASGGGYFRLLPYPVYRWMVAQLNGREGRPCIFYFHPWEIDPDQPRQDNATFRSRFRHYTGLERMAGKLGRLLEDFSWSRMDAVYHDVIANRQRS</sequence>
<protein>
    <recommendedName>
        <fullName evidence="3">Chitooligosaccharide deacetylase</fullName>
    </recommendedName>
    <alternativeName>
        <fullName evidence="4">Nodulation protein B</fullName>
    </alternativeName>
</protein>
<dbReference type="InterPro" id="IPR045235">
    <property type="entry name" value="PuuE_HpPgdA-like"/>
</dbReference>
<dbReference type="InParanoid" id="A0A1Y5TPQ5"/>
<dbReference type="PANTHER" id="PTHR47561">
    <property type="entry name" value="POLYSACCHARIDE DEACETYLASE FAMILY PROTEIN (AFU_ORTHOLOGUE AFUA_6G05030)"/>
    <property type="match status" value="1"/>
</dbReference>
<dbReference type="EMBL" id="FWFR01000003">
    <property type="protein sequence ID" value="SLN69087.1"/>
    <property type="molecule type" value="Genomic_DNA"/>
</dbReference>
<dbReference type="InterPro" id="IPR022560">
    <property type="entry name" value="DUF3473"/>
</dbReference>
<proteinExistence type="inferred from homology"/>
<dbReference type="CDD" id="cd10941">
    <property type="entry name" value="CE4_PuuE_HpPgdA_like_2"/>
    <property type="match status" value="1"/>
</dbReference>
<dbReference type="Pfam" id="PF11959">
    <property type="entry name" value="DUF3473"/>
    <property type="match status" value="1"/>
</dbReference>
<dbReference type="GO" id="GO:0005975">
    <property type="term" value="P:carbohydrate metabolic process"/>
    <property type="evidence" value="ECO:0007669"/>
    <property type="project" value="InterPro"/>
</dbReference>
<accession>A0A1Y5TPQ5</accession>
<comment type="similarity">
    <text evidence="2">Belongs to the polysaccharide deacetylase family.</text>
</comment>
<dbReference type="InterPro" id="IPR002509">
    <property type="entry name" value="NODB_dom"/>
</dbReference>
<organism evidence="6 7">
    <name type="scientific">Oceanibacterium hippocampi</name>
    <dbReference type="NCBI Taxonomy" id="745714"/>
    <lineage>
        <taxon>Bacteria</taxon>
        <taxon>Pseudomonadati</taxon>
        <taxon>Pseudomonadota</taxon>
        <taxon>Alphaproteobacteria</taxon>
        <taxon>Sneathiellales</taxon>
        <taxon>Sneathiellaceae</taxon>
        <taxon>Oceanibacterium</taxon>
    </lineage>
</organism>
<evidence type="ECO:0000256" key="1">
    <source>
        <dbReference type="ARBA" id="ARBA00003236"/>
    </source>
</evidence>
<dbReference type="Gene3D" id="3.20.20.370">
    <property type="entry name" value="Glycoside hydrolase/deacetylase"/>
    <property type="match status" value="1"/>
</dbReference>
<keyword evidence="7" id="KW-1185">Reference proteome</keyword>
<dbReference type="InterPro" id="IPR014344">
    <property type="entry name" value="XrtA_polysacc_deacetyl"/>
</dbReference>
<evidence type="ECO:0000256" key="2">
    <source>
        <dbReference type="ARBA" id="ARBA00010973"/>
    </source>
</evidence>
<dbReference type="PANTHER" id="PTHR47561:SF1">
    <property type="entry name" value="POLYSACCHARIDE DEACETYLASE FAMILY PROTEIN (AFU_ORTHOLOGUE AFUA_6G05030)"/>
    <property type="match status" value="1"/>
</dbReference>
<dbReference type="RefSeq" id="WP_085884526.1">
    <property type="nucleotide sequence ID" value="NZ_FWFR01000003.1"/>
</dbReference>
<feature type="domain" description="NodB homology" evidence="5">
    <location>
        <begin position="54"/>
        <end position="316"/>
    </location>
</feature>
<evidence type="ECO:0000313" key="6">
    <source>
        <dbReference type="EMBL" id="SLN69087.1"/>
    </source>
</evidence>
<dbReference type="OrthoDB" id="9784220at2"/>
<dbReference type="GO" id="GO:0016810">
    <property type="term" value="F:hydrolase activity, acting on carbon-nitrogen (but not peptide) bonds"/>
    <property type="evidence" value="ECO:0007669"/>
    <property type="project" value="InterPro"/>
</dbReference>
<gene>
    <name evidence="6" type="ORF">OCH7691_03154</name>
</gene>
<evidence type="ECO:0000256" key="4">
    <source>
        <dbReference type="ARBA" id="ARBA00032976"/>
    </source>
</evidence>
<comment type="function">
    <text evidence="1">Is involved in generating a small heat-stable compound (Nod), an acylated oligomer of N-acetylglucosamine, that stimulates mitosis in various plant protoplasts.</text>
</comment>
<dbReference type="AlphaFoldDB" id="A0A1Y5TPQ5"/>
<dbReference type="NCBIfam" id="TIGR03006">
    <property type="entry name" value="pepcterm_polyde"/>
    <property type="match status" value="1"/>
</dbReference>
<dbReference type="Proteomes" id="UP000193200">
    <property type="component" value="Unassembled WGS sequence"/>
</dbReference>
<evidence type="ECO:0000256" key="3">
    <source>
        <dbReference type="ARBA" id="ARBA00020071"/>
    </source>
</evidence>
<reference evidence="6 7" key="1">
    <citation type="submission" date="2017-03" db="EMBL/GenBank/DDBJ databases">
        <authorList>
            <person name="Afonso C.L."/>
            <person name="Miller P.J."/>
            <person name="Scott M.A."/>
            <person name="Spackman E."/>
            <person name="Goraichik I."/>
            <person name="Dimitrov K.M."/>
            <person name="Suarez D.L."/>
            <person name="Swayne D.E."/>
        </authorList>
    </citation>
    <scope>NUCLEOTIDE SEQUENCE [LARGE SCALE GENOMIC DNA]</scope>
    <source>
        <strain evidence="6 7">CECT 7691</strain>
    </source>
</reference>